<dbReference type="Proteomes" id="UP001500748">
    <property type="component" value="Unassembled WGS sequence"/>
</dbReference>
<keyword evidence="3" id="KW-1185">Reference proteome</keyword>
<keyword evidence="1" id="KW-0472">Membrane</keyword>
<dbReference type="EMBL" id="BAABDU010000004">
    <property type="protein sequence ID" value="GAA3769775.1"/>
    <property type="molecule type" value="Genomic_DNA"/>
</dbReference>
<keyword evidence="1" id="KW-1133">Transmembrane helix</keyword>
<dbReference type="PROSITE" id="PS51257">
    <property type="entry name" value="PROKAR_LIPOPROTEIN"/>
    <property type="match status" value="1"/>
</dbReference>
<protein>
    <submittedName>
        <fullName evidence="2">Uncharacterized protein</fullName>
    </submittedName>
</protein>
<gene>
    <name evidence="2" type="ORF">GCM10022423_24130</name>
</gene>
<feature type="transmembrane region" description="Helical" evidence="1">
    <location>
        <begin position="6"/>
        <end position="24"/>
    </location>
</feature>
<reference evidence="3" key="1">
    <citation type="journal article" date="2019" name="Int. J. Syst. Evol. Microbiol.">
        <title>The Global Catalogue of Microorganisms (GCM) 10K type strain sequencing project: providing services to taxonomists for standard genome sequencing and annotation.</title>
        <authorList>
            <consortium name="The Broad Institute Genomics Platform"/>
            <consortium name="The Broad Institute Genome Sequencing Center for Infectious Disease"/>
            <person name="Wu L."/>
            <person name="Ma J."/>
        </authorList>
    </citation>
    <scope>NUCLEOTIDE SEQUENCE [LARGE SCALE GENOMIC DNA]</scope>
    <source>
        <strain evidence="3">JCM 17337</strain>
    </source>
</reference>
<dbReference type="RefSeq" id="WP_345144648.1">
    <property type="nucleotide sequence ID" value="NZ_BAABDU010000004.1"/>
</dbReference>
<sequence length="172" mass="19731">MQRFNGYAAVIITVLFTSITFYSCNSKPDDMREVHLQEDQKKVTDNPDQKTDSISYFLKDCVIKSLTGIKTDELKYYSKEKNDTIMIIVKVGDMKGIEKSSRKELLFAVEDCLKAVDYFANKKIYIDVEGRYNTLLVKTPVESDLDGKFAEKSLLLPFYGKSVIPNKETENH</sequence>
<accession>A0ABP7GM71</accession>
<name>A0ABP7GM71_9FLAO</name>
<comment type="caution">
    <text evidence="2">The sequence shown here is derived from an EMBL/GenBank/DDBJ whole genome shotgun (WGS) entry which is preliminary data.</text>
</comment>
<organism evidence="2 3">
    <name type="scientific">Flavobacterium ginsengiterrae</name>
    <dbReference type="NCBI Taxonomy" id="871695"/>
    <lineage>
        <taxon>Bacteria</taxon>
        <taxon>Pseudomonadati</taxon>
        <taxon>Bacteroidota</taxon>
        <taxon>Flavobacteriia</taxon>
        <taxon>Flavobacteriales</taxon>
        <taxon>Flavobacteriaceae</taxon>
        <taxon>Flavobacterium</taxon>
    </lineage>
</organism>
<proteinExistence type="predicted"/>
<evidence type="ECO:0000313" key="3">
    <source>
        <dbReference type="Proteomes" id="UP001500748"/>
    </source>
</evidence>
<evidence type="ECO:0000313" key="2">
    <source>
        <dbReference type="EMBL" id="GAA3769775.1"/>
    </source>
</evidence>
<keyword evidence="1" id="KW-0812">Transmembrane</keyword>
<evidence type="ECO:0000256" key="1">
    <source>
        <dbReference type="SAM" id="Phobius"/>
    </source>
</evidence>